<sequence length="873" mass="92561">MTQEQLAEAAGGSLSANTIGNIERGKGRPYRHTLESLCDALGLVGEEREGLLAARVSATRAETGPTAPPADPIPSVSAPALPTPATPLIGRRREADEVAALLGRPGVRLVTLTGTGGTGKTRLALEVASLLSGAYRDGSRFVDLSPIGDPELVPSAVAGALGVKEQAGIPLADGLTGYLRGKELLLVLDNLEQVLPAAPLIGRILSSCPGLAVLATSRVSLHLYGEYEYRVPPLALPQSSDPEAILSSEAVRLFGDRAKAVRSGFDLTAENAPAVAEICRRLDGLPLAIELAAARVRIFPPDALLVRLSSRLGTLTGGARDLPERQRTLRAALDWSFELLRPEERRVFARLGVFASGFDLEAAGAVLDHREADSLDAFCALPEHGLLEVGEGESGEPRFRMLETVREYALARLVEAGEDEEARRCHTEHYLELADAAERRRSDGERGWWEPLEAERDNLRAALSWASEAGGSGYRFAVGLRLGTALLRFWKVRGYPSEGLGWLEALLAAAEGSEDPELWQPRARALLAAGDLAFRLEEFRRALLRYAEVLEVYRSVGDETGMARALLGMGNVRLAAGDAAGVERPVREALALFRALEDAEGESDALRCLGNLAERRGDAAGAVALGEELLSVCRDAGDARGVAILTRDIGARLRDQGELARAGALLEESVALARSIGHDGLLGRALHELGEAALLSGHHTRAMALQEESLALSRREGHKLFEAQSLTILGHAARGLGETDRATRFFLESLALFRELEQRWGAMLCLAGLAGVAADSGQFGRAARLLGAVEANNDGPPVIPAHRAEYERTAAAARSALGDAEWAAARMEGRGMSIGEAVAYGLDGATLEYRGAPPAPPTPGASAGPQATSASVP</sequence>
<dbReference type="InterPro" id="IPR010982">
    <property type="entry name" value="Lambda_DNA-bd_dom_sf"/>
</dbReference>
<organism evidence="3">
    <name type="scientific">uncultured Rubrobacteraceae bacterium</name>
    <dbReference type="NCBI Taxonomy" id="349277"/>
    <lineage>
        <taxon>Bacteria</taxon>
        <taxon>Bacillati</taxon>
        <taxon>Actinomycetota</taxon>
        <taxon>Rubrobacteria</taxon>
        <taxon>Rubrobacterales</taxon>
        <taxon>Rubrobacteraceae</taxon>
        <taxon>environmental samples</taxon>
    </lineage>
</organism>
<reference evidence="3" key="1">
    <citation type="submission" date="2020-02" db="EMBL/GenBank/DDBJ databases">
        <authorList>
            <person name="Meier V. D."/>
        </authorList>
    </citation>
    <scope>NUCLEOTIDE SEQUENCE</scope>
    <source>
        <strain evidence="3">AVDCRST_MAG12</strain>
    </source>
</reference>
<dbReference type="Pfam" id="PF25872">
    <property type="entry name" value="HTH_77"/>
    <property type="match status" value="1"/>
</dbReference>
<feature type="domain" description="HTH cro/C1-type" evidence="2">
    <location>
        <begin position="1"/>
        <end position="48"/>
    </location>
</feature>
<dbReference type="InterPro" id="IPR011990">
    <property type="entry name" value="TPR-like_helical_dom_sf"/>
</dbReference>
<dbReference type="PANTHER" id="PTHR47691">
    <property type="entry name" value="REGULATOR-RELATED"/>
    <property type="match status" value="1"/>
</dbReference>
<dbReference type="Gene3D" id="1.25.40.10">
    <property type="entry name" value="Tetratricopeptide repeat domain"/>
    <property type="match status" value="1"/>
</dbReference>
<dbReference type="SUPFAM" id="SSF47413">
    <property type="entry name" value="lambda repressor-like DNA-binding domains"/>
    <property type="match status" value="1"/>
</dbReference>
<feature type="region of interest" description="Disordered" evidence="1">
    <location>
        <begin position="59"/>
        <end position="80"/>
    </location>
</feature>
<dbReference type="PANTHER" id="PTHR47691:SF3">
    <property type="entry name" value="HTH-TYPE TRANSCRIPTIONAL REGULATOR RV0890C-RELATED"/>
    <property type="match status" value="1"/>
</dbReference>
<dbReference type="SUPFAM" id="SSF52540">
    <property type="entry name" value="P-loop containing nucleoside triphosphate hydrolases"/>
    <property type="match status" value="1"/>
</dbReference>
<dbReference type="InterPro" id="IPR027417">
    <property type="entry name" value="P-loop_NTPase"/>
</dbReference>
<evidence type="ECO:0000259" key="2">
    <source>
        <dbReference type="PROSITE" id="PS50943"/>
    </source>
</evidence>
<dbReference type="CDD" id="cd00093">
    <property type="entry name" value="HTH_XRE"/>
    <property type="match status" value="1"/>
</dbReference>
<dbReference type="Gene3D" id="3.40.50.300">
    <property type="entry name" value="P-loop containing nucleotide triphosphate hydrolases"/>
    <property type="match status" value="1"/>
</dbReference>
<dbReference type="PRINTS" id="PR00364">
    <property type="entry name" value="DISEASERSIST"/>
</dbReference>
<feature type="region of interest" description="Disordered" evidence="1">
    <location>
        <begin position="848"/>
        <end position="873"/>
    </location>
</feature>
<dbReference type="InterPro" id="IPR058852">
    <property type="entry name" value="HTH_77"/>
</dbReference>
<evidence type="ECO:0000256" key="1">
    <source>
        <dbReference type="SAM" id="MobiDB-lite"/>
    </source>
</evidence>
<dbReference type="GO" id="GO:0003677">
    <property type="term" value="F:DNA binding"/>
    <property type="evidence" value="ECO:0007669"/>
    <property type="project" value="InterPro"/>
</dbReference>
<evidence type="ECO:0000313" key="3">
    <source>
        <dbReference type="EMBL" id="CAA9518071.1"/>
    </source>
</evidence>
<dbReference type="EMBL" id="CADCVK010000508">
    <property type="protein sequence ID" value="CAA9518071.1"/>
    <property type="molecule type" value="Genomic_DNA"/>
</dbReference>
<dbReference type="AlphaFoldDB" id="A0A6J4TAG7"/>
<gene>
    <name evidence="3" type="ORF">AVDCRST_MAG12-3607</name>
</gene>
<dbReference type="SMART" id="SM00028">
    <property type="entry name" value="TPR"/>
    <property type="match status" value="5"/>
</dbReference>
<protein>
    <recommendedName>
        <fullName evidence="2">HTH cro/C1-type domain-containing protein</fullName>
    </recommendedName>
</protein>
<dbReference type="PROSITE" id="PS50943">
    <property type="entry name" value="HTH_CROC1"/>
    <property type="match status" value="1"/>
</dbReference>
<dbReference type="Gene3D" id="1.10.260.40">
    <property type="entry name" value="lambda repressor-like DNA-binding domains"/>
    <property type="match status" value="1"/>
</dbReference>
<dbReference type="Pfam" id="PF01381">
    <property type="entry name" value="HTH_3"/>
    <property type="match status" value="1"/>
</dbReference>
<accession>A0A6J4TAG7</accession>
<dbReference type="InterPro" id="IPR019734">
    <property type="entry name" value="TPR_rpt"/>
</dbReference>
<name>A0A6J4TAG7_9ACTN</name>
<dbReference type="InterPro" id="IPR001387">
    <property type="entry name" value="Cro/C1-type_HTH"/>
</dbReference>
<dbReference type="SUPFAM" id="SSF48452">
    <property type="entry name" value="TPR-like"/>
    <property type="match status" value="2"/>
</dbReference>
<proteinExistence type="predicted"/>